<dbReference type="EMBL" id="JAJTWU010000008">
    <property type="protein sequence ID" value="MCE4556545.1"/>
    <property type="molecule type" value="Genomic_DNA"/>
</dbReference>
<dbReference type="Proteomes" id="UP001200741">
    <property type="component" value="Unassembled WGS sequence"/>
</dbReference>
<comment type="caution">
    <text evidence="1">The sequence shown here is derived from an EMBL/GenBank/DDBJ whole genome shotgun (WGS) entry which is preliminary data.</text>
</comment>
<organism evidence="1 2">
    <name type="scientific">Pelomonas cellulosilytica</name>
    <dbReference type="NCBI Taxonomy" id="2906762"/>
    <lineage>
        <taxon>Bacteria</taxon>
        <taxon>Pseudomonadati</taxon>
        <taxon>Pseudomonadota</taxon>
        <taxon>Betaproteobacteria</taxon>
        <taxon>Burkholderiales</taxon>
        <taxon>Sphaerotilaceae</taxon>
        <taxon>Roseateles</taxon>
    </lineage>
</organism>
<keyword evidence="2" id="KW-1185">Reference proteome</keyword>
<dbReference type="CDD" id="cd20897">
    <property type="entry name" value="Smlt3025-like"/>
    <property type="match status" value="1"/>
</dbReference>
<dbReference type="RefSeq" id="WP_233373593.1">
    <property type="nucleotide sequence ID" value="NZ_JAJTWU010000008.1"/>
</dbReference>
<dbReference type="InterPro" id="IPR049732">
    <property type="entry name" value="Smlt3025-like"/>
</dbReference>
<sequence length="210" mass="23723">MKVRIPWHFVRLMEFSGEPTDWKRGPQPPEARPLGATRDIASFGFDVRYPDMSGLSTPALQRDYDGRPFKVNPWMGVSITSGDLYRPGALAARAIVVRKQKSYPTYFQVASDIDAMEKYVVQSTNPRTGKPARLDFGNSDVYLAFDRSGQVSAIIECSNTEIGRQLCSQAFVLEPHASVFVEVRYGRDMLPKWQDIQRRTGALLLGFRID</sequence>
<reference evidence="1 2" key="1">
    <citation type="submission" date="2021-12" db="EMBL/GenBank/DDBJ databases">
        <title>Genome seq of P8.</title>
        <authorList>
            <person name="Seo T."/>
        </authorList>
    </citation>
    <scope>NUCLEOTIDE SEQUENCE [LARGE SCALE GENOMIC DNA]</scope>
    <source>
        <strain evidence="1 2">P8</strain>
    </source>
</reference>
<name>A0ABS8Y3G3_9BURK</name>
<protein>
    <submittedName>
        <fullName evidence="1">Uncharacterized protein</fullName>
    </submittedName>
</protein>
<proteinExistence type="predicted"/>
<evidence type="ECO:0000313" key="1">
    <source>
        <dbReference type="EMBL" id="MCE4556545.1"/>
    </source>
</evidence>
<gene>
    <name evidence="1" type="ORF">LXT13_19290</name>
</gene>
<accession>A0ABS8Y3G3</accession>
<evidence type="ECO:0000313" key="2">
    <source>
        <dbReference type="Proteomes" id="UP001200741"/>
    </source>
</evidence>